<feature type="region of interest" description="Disordered" evidence="1">
    <location>
        <begin position="1"/>
        <end position="21"/>
    </location>
</feature>
<evidence type="ECO:0000313" key="2">
    <source>
        <dbReference type="EMBL" id="GAX57234.1"/>
    </source>
</evidence>
<keyword evidence="3" id="KW-1185">Reference proteome</keyword>
<accession>A0A250VT09</accession>
<reference evidence="3" key="1">
    <citation type="submission" date="2017-05" db="EMBL/GenBank/DDBJ databases">
        <title>Streptomyces olivochromogenes NBRC 3561 whole genome shotgun sequence.</title>
        <authorList>
            <person name="Dohra H."/>
            <person name="Kodani S."/>
        </authorList>
    </citation>
    <scope>NUCLEOTIDE SEQUENCE [LARGE SCALE GENOMIC DNA]</scope>
    <source>
        <strain evidence="3">NBRC 3561</strain>
    </source>
</reference>
<name>A0A250VT09_STROL</name>
<proteinExistence type="predicted"/>
<gene>
    <name evidence="2" type="ORF">SO3561_08804</name>
</gene>
<dbReference type="RefSeq" id="WP_067382786.1">
    <property type="nucleotide sequence ID" value="NZ_BDQI01000034.1"/>
</dbReference>
<evidence type="ECO:0000313" key="3">
    <source>
        <dbReference type="Proteomes" id="UP000217446"/>
    </source>
</evidence>
<organism evidence="2 3">
    <name type="scientific">Streptomyces olivochromogenes</name>
    <dbReference type="NCBI Taxonomy" id="1963"/>
    <lineage>
        <taxon>Bacteria</taxon>
        <taxon>Bacillati</taxon>
        <taxon>Actinomycetota</taxon>
        <taxon>Actinomycetes</taxon>
        <taxon>Kitasatosporales</taxon>
        <taxon>Streptomycetaceae</taxon>
        <taxon>Streptomyces</taxon>
    </lineage>
</organism>
<sequence length="84" mass="9232">MPDPRESSEPSASPQQRLTDSVEARFLKCERTLTDPDTAEAYQITLDLVSTMLAGAHVHGIVDDEQRRELHAMIDGMKAAPGLL</sequence>
<dbReference type="AlphaFoldDB" id="A0A250VT09"/>
<feature type="compositionally biased region" description="Polar residues" evidence="1">
    <location>
        <begin position="9"/>
        <end position="19"/>
    </location>
</feature>
<dbReference type="EMBL" id="BDQI01000034">
    <property type="protein sequence ID" value="GAX57234.1"/>
    <property type="molecule type" value="Genomic_DNA"/>
</dbReference>
<comment type="caution">
    <text evidence="2">The sequence shown here is derived from an EMBL/GenBank/DDBJ whole genome shotgun (WGS) entry which is preliminary data.</text>
</comment>
<evidence type="ECO:0000256" key="1">
    <source>
        <dbReference type="SAM" id="MobiDB-lite"/>
    </source>
</evidence>
<protein>
    <submittedName>
        <fullName evidence="2">Uncharacterized protein</fullName>
    </submittedName>
</protein>
<dbReference type="Proteomes" id="UP000217446">
    <property type="component" value="Unassembled WGS sequence"/>
</dbReference>